<evidence type="ECO:0000259" key="7">
    <source>
        <dbReference type="PROSITE" id="PS50268"/>
    </source>
</evidence>
<evidence type="ECO:0000256" key="1">
    <source>
        <dbReference type="ARBA" id="ARBA00004167"/>
    </source>
</evidence>
<feature type="domain" description="Cadherin" evidence="7">
    <location>
        <begin position="59"/>
        <end position="168"/>
    </location>
</feature>
<dbReference type="SUPFAM" id="SSF49313">
    <property type="entry name" value="Cadherin-like"/>
    <property type="match status" value="2"/>
</dbReference>
<keyword evidence="4" id="KW-0472">Membrane</keyword>
<gene>
    <name evidence="8" type="ORF">GOODEAATRI_021211</name>
</gene>
<dbReference type="Gene3D" id="2.60.40.60">
    <property type="entry name" value="Cadherins"/>
    <property type="match status" value="2"/>
</dbReference>
<dbReference type="PANTHER" id="PTHR24028">
    <property type="entry name" value="CADHERIN-87A"/>
    <property type="match status" value="1"/>
</dbReference>
<evidence type="ECO:0000256" key="5">
    <source>
        <dbReference type="ARBA" id="ARBA00023180"/>
    </source>
</evidence>
<keyword evidence="3" id="KW-1133">Transmembrane helix</keyword>
<dbReference type="InterPro" id="IPR015919">
    <property type="entry name" value="Cadherin-like_sf"/>
</dbReference>
<evidence type="ECO:0000256" key="2">
    <source>
        <dbReference type="ARBA" id="ARBA00022692"/>
    </source>
</evidence>
<evidence type="ECO:0000256" key="6">
    <source>
        <dbReference type="PROSITE-ProRule" id="PRU00043"/>
    </source>
</evidence>
<evidence type="ECO:0000313" key="9">
    <source>
        <dbReference type="Proteomes" id="UP001476798"/>
    </source>
</evidence>
<keyword evidence="5" id="KW-0325">Glycoprotein</keyword>
<comment type="subcellular location">
    <subcellularLocation>
        <location evidence="1">Membrane</location>
        <topology evidence="1">Single-pass membrane protein</topology>
    </subcellularLocation>
</comment>
<reference evidence="8 9" key="1">
    <citation type="submission" date="2021-06" db="EMBL/GenBank/DDBJ databases">
        <authorList>
            <person name="Palmer J.M."/>
        </authorList>
    </citation>
    <scope>NUCLEOTIDE SEQUENCE [LARGE SCALE GENOMIC DNA]</scope>
    <source>
        <strain evidence="8 9">GA_2019</strain>
        <tissue evidence="8">Muscle</tissue>
    </source>
</reference>
<dbReference type="InterPro" id="IPR002126">
    <property type="entry name" value="Cadherin-like_dom"/>
</dbReference>
<name>A0ABV0PQF9_9TELE</name>
<proteinExistence type="predicted"/>
<sequence>MSERLQLDKDLTMAKAITMARQYEEVKRQQTDLKVCRPILSEGGPPTVSLTPVRRPDWHPARYFGHIAENSPTGTPVDGVLIPLEAGVCSGAELDGNLYGNYPSDFRIVYDSGHREQRGNLILVSTKPLDREIIAMYELTLELPPMCQRRAAVVQVEVSDRNDNIPQFTSGNKTVEADELAPLGTVLARFDAKDGDADRNGRTTFYASPESSLLHVVPQTGQVRLVGSLLGVSQLTLRLYVKDGGDVALVGEPVFLWVNVRGSSRARRRPRALSEDLTYTVTVSDHTRVGDLVFTVPDQKFEQRWFEVISEADSPVQIERDSGRLYLARSLLEPAEVVVKIQNLRGKTETFNFCLHKYTKVTTSEHMDSSRTRALDRKPCLCNRMTAPRLAVVCGHRGRERDLVDTGAWRAINCLAD</sequence>
<evidence type="ECO:0000313" key="8">
    <source>
        <dbReference type="EMBL" id="MEQ2185724.1"/>
    </source>
</evidence>
<comment type="caution">
    <text evidence="8">The sequence shown here is derived from an EMBL/GenBank/DDBJ whole genome shotgun (WGS) entry which is preliminary data.</text>
</comment>
<keyword evidence="9" id="KW-1185">Reference proteome</keyword>
<dbReference type="Proteomes" id="UP001476798">
    <property type="component" value="Unassembled WGS sequence"/>
</dbReference>
<dbReference type="EMBL" id="JAHRIO010082009">
    <property type="protein sequence ID" value="MEQ2185724.1"/>
    <property type="molecule type" value="Genomic_DNA"/>
</dbReference>
<organism evidence="8 9">
    <name type="scientific">Goodea atripinnis</name>
    <dbReference type="NCBI Taxonomy" id="208336"/>
    <lineage>
        <taxon>Eukaryota</taxon>
        <taxon>Metazoa</taxon>
        <taxon>Chordata</taxon>
        <taxon>Craniata</taxon>
        <taxon>Vertebrata</taxon>
        <taxon>Euteleostomi</taxon>
        <taxon>Actinopterygii</taxon>
        <taxon>Neopterygii</taxon>
        <taxon>Teleostei</taxon>
        <taxon>Neoteleostei</taxon>
        <taxon>Acanthomorphata</taxon>
        <taxon>Ovalentaria</taxon>
        <taxon>Atherinomorphae</taxon>
        <taxon>Cyprinodontiformes</taxon>
        <taxon>Goodeidae</taxon>
        <taxon>Goodea</taxon>
    </lineage>
</organism>
<protein>
    <recommendedName>
        <fullName evidence="7">Cadherin domain-containing protein</fullName>
    </recommendedName>
</protein>
<evidence type="ECO:0000256" key="3">
    <source>
        <dbReference type="ARBA" id="ARBA00022989"/>
    </source>
</evidence>
<accession>A0ABV0PQF9</accession>
<keyword evidence="2" id="KW-0812">Transmembrane</keyword>
<dbReference type="CDD" id="cd11304">
    <property type="entry name" value="Cadherin_repeat"/>
    <property type="match status" value="2"/>
</dbReference>
<evidence type="ECO:0000256" key="4">
    <source>
        <dbReference type="ARBA" id="ARBA00023136"/>
    </source>
</evidence>
<keyword evidence="6" id="KW-0106">Calcium</keyword>
<dbReference type="PROSITE" id="PS50268">
    <property type="entry name" value="CADHERIN_2"/>
    <property type="match status" value="1"/>
</dbReference>
<dbReference type="InterPro" id="IPR050174">
    <property type="entry name" value="Protocadherin/Cadherin-CA"/>
</dbReference>